<gene>
    <name evidence="1" type="ORF">ACFSPV_04710</name>
</gene>
<evidence type="ECO:0000313" key="1">
    <source>
        <dbReference type="EMBL" id="MFD2317993.1"/>
    </source>
</evidence>
<comment type="caution">
    <text evidence="1">The sequence shown here is derived from an EMBL/GenBank/DDBJ whole genome shotgun (WGS) entry which is preliminary data.</text>
</comment>
<accession>A0ABW5EQ13</accession>
<evidence type="ECO:0000313" key="2">
    <source>
        <dbReference type="Proteomes" id="UP001597287"/>
    </source>
</evidence>
<sequence>MTHNTADQQDAEAQQYIAFKRWLRQPGGLPAQPLTNDAAGMFAYIEDALWVAWQAGWRHGQSETNNTKLSTR</sequence>
<dbReference type="Proteomes" id="UP001597287">
    <property type="component" value="Unassembled WGS sequence"/>
</dbReference>
<proteinExistence type="predicted"/>
<dbReference type="EMBL" id="JBHUIG010000003">
    <property type="protein sequence ID" value="MFD2317993.1"/>
    <property type="molecule type" value="Genomic_DNA"/>
</dbReference>
<reference evidence="2" key="1">
    <citation type="journal article" date="2019" name="Int. J. Syst. Evol. Microbiol.">
        <title>The Global Catalogue of Microorganisms (GCM) 10K type strain sequencing project: providing services to taxonomists for standard genome sequencing and annotation.</title>
        <authorList>
            <consortium name="The Broad Institute Genomics Platform"/>
            <consortium name="The Broad Institute Genome Sequencing Center for Infectious Disease"/>
            <person name="Wu L."/>
            <person name="Ma J."/>
        </authorList>
    </citation>
    <scope>NUCLEOTIDE SEQUENCE [LARGE SCALE GENOMIC DNA]</scope>
    <source>
        <strain evidence="2">CCUG 62793</strain>
    </source>
</reference>
<keyword evidence="2" id="KW-1185">Reference proteome</keyword>
<organism evidence="1 2">
    <name type="scientific">Delftia deserti</name>
    <dbReference type="NCBI Taxonomy" id="1651218"/>
    <lineage>
        <taxon>Bacteria</taxon>
        <taxon>Pseudomonadati</taxon>
        <taxon>Pseudomonadota</taxon>
        <taxon>Betaproteobacteria</taxon>
        <taxon>Burkholderiales</taxon>
        <taxon>Comamonadaceae</taxon>
        <taxon>Delftia</taxon>
    </lineage>
</organism>
<protein>
    <submittedName>
        <fullName evidence="1">Uncharacterized protein</fullName>
    </submittedName>
</protein>
<name>A0ABW5EQ13_9BURK</name>
<dbReference type="RefSeq" id="WP_380104712.1">
    <property type="nucleotide sequence ID" value="NZ_JBHSIH010000001.1"/>
</dbReference>